<proteinExistence type="predicted"/>
<keyword evidence="3 9" id="KW-0732">Signal</keyword>
<dbReference type="SUPFAM" id="SSF49785">
    <property type="entry name" value="Galactose-binding domain-like"/>
    <property type="match status" value="1"/>
</dbReference>
<feature type="domain" description="Sushi" evidence="10">
    <location>
        <begin position="956"/>
        <end position="1019"/>
    </location>
</feature>
<dbReference type="Proteomes" id="UP001152320">
    <property type="component" value="Chromosome 7"/>
</dbReference>
<evidence type="ECO:0000313" key="12">
    <source>
        <dbReference type="Proteomes" id="UP001152320"/>
    </source>
</evidence>
<dbReference type="InterPro" id="IPR006585">
    <property type="entry name" value="FTP1"/>
</dbReference>
<feature type="domain" description="Sushi" evidence="10">
    <location>
        <begin position="300"/>
        <end position="357"/>
    </location>
</feature>
<feature type="signal peptide" evidence="9">
    <location>
        <begin position="1"/>
        <end position="21"/>
    </location>
</feature>
<feature type="domain" description="Sushi" evidence="10">
    <location>
        <begin position="182"/>
        <end position="241"/>
    </location>
</feature>
<feature type="domain" description="Sushi" evidence="10">
    <location>
        <begin position="120"/>
        <end position="180"/>
    </location>
</feature>
<name>A0A9Q1C412_HOLLE</name>
<dbReference type="PANTHER" id="PTHR19325:SF575">
    <property type="entry name" value="LOCOMOTION-RELATED PROTEIN HIKARU GENKI"/>
    <property type="match status" value="1"/>
</dbReference>
<evidence type="ECO:0000259" key="10">
    <source>
        <dbReference type="PROSITE" id="PS50923"/>
    </source>
</evidence>
<evidence type="ECO:0000256" key="6">
    <source>
        <dbReference type="ARBA" id="ARBA00023157"/>
    </source>
</evidence>
<reference evidence="11" key="1">
    <citation type="submission" date="2021-10" db="EMBL/GenBank/DDBJ databases">
        <title>Tropical sea cucumber genome reveals ecological adaptation and Cuvierian tubules defense mechanism.</title>
        <authorList>
            <person name="Chen T."/>
        </authorList>
    </citation>
    <scope>NUCLEOTIDE SEQUENCE</scope>
    <source>
        <strain evidence="11">Nanhai2018</strain>
        <tissue evidence="11">Muscle</tissue>
    </source>
</reference>
<feature type="domain" description="Sushi" evidence="10">
    <location>
        <begin position="559"/>
        <end position="620"/>
    </location>
</feature>
<feature type="disulfide bond" evidence="8">
    <location>
        <begin position="328"/>
        <end position="355"/>
    </location>
</feature>
<dbReference type="InterPro" id="IPR008979">
    <property type="entry name" value="Galactose-bd-like_sf"/>
</dbReference>
<dbReference type="Pfam" id="PF00084">
    <property type="entry name" value="Sushi"/>
    <property type="match status" value="11"/>
</dbReference>
<protein>
    <submittedName>
        <fullName evidence="11">Sushi, von Willebrand factor type A, EGF and pentraxin domain-containing protein 1</fullName>
    </submittedName>
</protein>
<dbReference type="EMBL" id="JAIZAY010000007">
    <property type="protein sequence ID" value="KAJ8038237.1"/>
    <property type="molecule type" value="Genomic_DNA"/>
</dbReference>
<keyword evidence="6 8" id="KW-1015">Disulfide bond</keyword>
<dbReference type="PROSITE" id="PS50923">
    <property type="entry name" value="SUSHI"/>
    <property type="match status" value="14"/>
</dbReference>
<dbReference type="CDD" id="cd00033">
    <property type="entry name" value="CCP"/>
    <property type="match status" value="8"/>
</dbReference>
<dbReference type="InterPro" id="IPR000436">
    <property type="entry name" value="Sushi_SCR_CCP_dom"/>
</dbReference>
<evidence type="ECO:0000256" key="7">
    <source>
        <dbReference type="ARBA" id="ARBA00023180"/>
    </source>
</evidence>
<dbReference type="PANTHER" id="PTHR19325">
    <property type="entry name" value="COMPLEMENT COMPONENT-RELATED SUSHI DOMAIN-CONTAINING"/>
    <property type="match status" value="1"/>
</dbReference>
<dbReference type="Gene3D" id="2.60.120.260">
    <property type="entry name" value="Galactose-binding domain-like"/>
    <property type="match status" value="1"/>
</dbReference>
<feature type="domain" description="Sushi" evidence="10">
    <location>
        <begin position="358"/>
        <end position="417"/>
    </location>
</feature>
<feature type="domain" description="Sushi" evidence="10">
    <location>
        <begin position="1647"/>
        <end position="1715"/>
    </location>
</feature>
<keyword evidence="12" id="KW-1185">Reference proteome</keyword>
<dbReference type="OrthoDB" id="9991441at2759"/>
<comment type="caution">
    <text evidence="8">Lacks conserved residue(s) required for the propagation of feature annotation.</text>
</comment>
<evidence type="ECO:0000256" key="4">
    <source>
        <dbReference type="ARBA" id="ARBA00022737"/>
    </source>
</evidence>
<evidence type="ECO:0000256" key="1">
    <source>
        <dbReference type="ARBA" id="ARBA00022659"/>
    </source>
</evidence>
<feature type="disulfide bond" evidence="8">
    <location>
        <begin position="212"/>
        <end position="239"/>
    </location>
</feature>
<sequence>MAQKTFLVCFFAVGCMFGIAAQQCPQERDEVAAGRTCDRACRPGGTCRKQNRECICDGRCGPVCLRKIVDEQCERNDQEIQNQNRRCVRQCESHSDCLRGRRCVCDDACGLSCIPIDRVNHCEDLSSDQTVRVSIRPNNRTFGSIATYVCRNGHDEVGGSNERKCVGSGQWGGNPLTCIPRVRCAQPPEVANSVHNGTKSYYVDGDIVIYRCDFGYYRSGYLPLSRCNRNEWSEIQFQCSPKSCGDPGHILNGRRIGASFVFLGSVEYTCNPGYELRGLSRRYCQADQEWSGSLPTCHPIRCPDPGVPEDGFKIGSDYSYDEIVSYECNTRYILEGQSSIRCQANRTWSAPRPTCRLIQCRRPDEPRNGNSDALLEYYGQQGTVRFQCDRGYTLRGSMVITCNEHEQWSPPPPLCLGQCRIPSCPSHGRWTINSGGWYSNCRLNRMVDPGFRLTYRCDNDYFKCQQIEPVCNDRQWEPDTQNLCVPQGCSFITLSDPRLTASYTYSGTNECFHPTYHQQETVVEYSCNLGYKIRDGGPSQATCGRRGWFPLQQPVCVEVTCPYIQFPYGSVTYQQNGPFTSNRGHTATARFNCIEGYRLEGHTISCDNGIWNDTIPRCVEEPCSVTSLEQYNMDIQYEIPPESIEIIAGLKPAGTTANFICRQYGFEASQTKRCERGRWRGAAPVCIRIPCDDEPLENGDFTYTLNGVQYEDPVHGVVRSYNCYVGYTVEDGRPSQCDAGSWTRGLSNCIERPCNLNNILSAELNVVYNYPGGRDESAEVMKSPGTVASLTCSRIGYETVGHNTRTCRRGEWNGQNPFCERIRCSTTQLDNGVLEYRDIDSRVTMEPKHNDFRIATCNRGYNLQGAEETRCLVGVWVDELPICLEEPCNKNDLPTGDWEIDFNYPSGINAEAQLMKPASTEARFRCTNFGYVIAEGDTKTCRRGQWEGRTPFCERSNCTIVNLKNGRFEYRDSENVNISQPQHEDYMIATCNDGYHLEGETPTRCWNGEWEDRLPTCEDDPCRTFDEDVFPNYLEVIYTARNGSIISPINGTLPGRSVANFTCRESGTRIKGNSQRTCKRGDWRGKFPECENDTCPTENIENGRVTRDDVREFTRPARHGDWRLFRCAPGFIVDGEERSQCLHGEWTQEKPTCTEVFCRIETVANGDITRQDGSQFTQDARQGEWRRVTCNDGFTLVGDMWSSCSSGQWSKNPTCEENQCPAVVNNGEYERILYFGQPSDAQSFQSNTALEVDCAEGRVPEGPRVSFCRRGVWDPPRLLCVQTAPCQEVPAEGGRTIVYTDHTGNQKQHKSNLTVTCEGRMVRFGQNRSTCANGAWTPSVAHCKENLALGKDAYQVNTDHYGHASRAVDGITSGRYDSGSCSHTRRNGHNKWWYVNLGSTVLVQEIIIYNRHDNDHHTRLLGAKVRVGHQTSDVTLNQLAASVNDTDINPIHIQLNPAIEGSILSVSEVDNGNPLTLCEVQVFGELRGCSTGCEVPHLENGYFTLRSSQGQRLQPRTCVSLAQHIYANCQQGQNLRGSYYYRCERSGEWFKEDGDDATCHICPESHCMVPHFENGYYSWTTSHRTPLPSGICTPFGGNYLYLYLFCEDGMQLVGEYYYSCTTGELVTGNPGNSLSSCIRDVSNGQERSCQSPGVVHLVETFVGSDLTPLSGQETFSEGDVITSRCQNAKSQQFHGSVTRRCGGGQWSGDRPRCELTNFVISVGNTALQNVTENGTIIVYPISGYITINCKLVSNLRRSINIYKNNEEITSYRDISEFNLQRSRINNPSEANSGTYKCESIGQSLSIDIIFKDIRCPYPRQPNLGTWRHHRADANPGGLGFIFMETVSLNCPRDYRVSDSTRARCSYHGTWINLSQTCIQYRFP</sequence>
<feature type="domain" description="Sushi" evidence="10">
    <location>
        <begin position="822"/>
        <end position="885"/>
    </location>
</feature>
<evidence type="ECO:0000256" key="2">
    <source>
        <dbReference type="ARBA" id="ARBA00022723"/>
    </source>
</evidence>
<feature type="disulfide bond" evidence="8">
    <location>
        <begin position="1063"/>
        <end position="1090"/>
    </location>
</feature>
<gene>
    <name evidence="11" type="ORF">HOLleu_15601</name>
</gene>
<evidence type="ECO:0000256" key="9">
    <source>
        <dbReference type="SAM" id="SignalP"/>
    </source>
</evidence>
<feature type="domain" description="Sushi" evidence="10">
    <location>
        <begin position="1156"/>
        <end position="1217"/>
    </location>
</feature>
<feature type="disulfide bond" evidence="8">
    <location>
        <begin position="388"/>
        <end position="415"/>
    </location>
</feature>
<feature type="disulfide bond" evidence="8">
    <location>
        <begin position="1850"/>
        <end position="1877"/>
    </location>
</feature>
<comment type="caution">
    <text evidence="11">The sequence shown here is derived from an EMBL/GenBank/DDBJ whole genome shotgun (WGS) entry which is preliminary data.</text>
</comment>
<feature type="domain" description="Sushi" evidence="10">
    <location>
        <begin position="487"/>
        <end position="558"/>
    </location>
</feature>
<feature type="disulfide bond" evidence="8">
    <location>
        <begin position="184"/>
        <end position="227"/>
    </location>
</feature>
<dbReference type="SUPFAM" id="SSF57535">
    <property type="entry name" value="Complement control module/SCR domain"/>
    <property type="match status" value="16"/>
</dbReference>
<feature type="domain" description="Sushi" evidence="10">
    <location>
        <begin position="242"/>
        <end position="299"/>
    </location>
</feature>
<feature type="domain" description="Sushi" evidence="10">
    <location>
        <begin position="1093"/>
        <end position="1155"/>
    </location>
</feature>
<dbReference type="InterPro" id="IPR050350">
    <property type="entry name" value="Compl-Cell_Adhes-Reg"/>
</dbReference>
<feature type="domain" description="Sushi" evidence="10">
    <location>
        <begin position="1813"/>
        <end position="1879"/>
    </location>
</feature>
<evidence type="ECO:0000256" key="3">
    <source>
        <dbReference type="ARBA" id="ARBA00022729"/>
    </source>
</evidence>
<dbReference type="Gene3D" id="2.10.70.10">
    <property type="entry name" value="Complement Module, domain 1"/>
    <property type="match status" value="16"/>
</dbReference>
<keyword evidence="1 8" id="KW-0768">Sushi</keyword>
<keyword evidence="4" id="KW-0677">Repeat</keyword>
<dbReference type="Pfam" id="PF22633">
    <property type="entry name" value="F5_F8_type_C_2"/>
    <property type="match status" value="1"/>
</dbReference>
<evidence type="ECO:0000256" key="5">
    <source>
        <dbReference type="ARBA" id="ARBA00022837"/>
    </source>
</evidence>
<dbReference type="SMART" id="SM00032">
    <property type="entry name" value="CCP"/>
    <property type="match status" value="21"/>
</dbReference>
<feature type="disulfide bond" evidence="8">
    <location>
        <begin position="122"/>
        <end position="165"/>
    </location>
</feature>
<evidence type="ECO:0000313" key="11">
    <source>
        <dbReference type="EMBL" id="KAJ8038237.1"/>
    </source>
</evidence>
<evidence type="ECO:0000256" key="8">
    <source>
        <dbReference type="PROSITE-ProRule" id="PRU00302"/>
    </source>
</evidence>
<feature type="chain" id="PRO_5040236952" evidence="9">
    <location>
        <begin position="22"/>
        <end position="1883"/>
    </location>
</feature>
<feature type="domain" description="Sushi" evidence="10">
    <location>
        <begin position="1020"/>
        <end position="1092"/>
    </location>
</feature>
<keyword evidence="7" id="KW-0325">Glycoprotein</keyword>
<dbReference type="GO" id="GO:0046872">
    <property type="term" value="F:metal ion binding"/>
    <property type="evidence" value="ECO:0007669"/>
    <property type="project" value="UniProtKB-KW"/>
</dbReference>
<organism evidence="11 12">
    <name type="scientific">Holothuria leucospilota</name>
    <name type="common">Black long sea cucumber</name>
    <name type="synonym">Mertensiothuria leucospilota</name>
    <dbReference type="NCBI Taxonomy" id="206669"/>
    <lineage>
        <taxon>Eukaryota</taxon>
        <taxon>Metazoa</taxon>
        <taxon>Echinodermata</taxon>
        <taxon>Eleutherozoa</taxon>
        <taxon>Echinozoa</taxon>
        <taxon>Holothuroidea</taxon>
        <taxon>Aspidochirotacea</taxon>
        <taxon>Aspidochirotida</taxon>
        <taxon>Holothuriidae</taxon>
        <taxon>Holothuria</taxon>
    </lineage>
</organism>
<dbReference type="PROSITE" id="PS51257">
    <property type="entry name" value="PROKAR_LIPOPROTEIN"/>
    <property type="match status" value="1"/>
</dbReference>
<keyword evidence="2" id="KW-0479">Metal-binding</keyword>
<keyword evidence="5" id="KW-0106">Calcium</keyword>
<dbReference type="FunFam" id="2.10.70.10:FF:000014">
    <property type="entry name" value="Membrane cofactor protein"/>
    <property type="match status" value="1"/>
</dbReference>
<feature type="disulfide bond" evidence="8">
    <location>
        <begin position="270"/>
        <end position="297"/>
    </location>
</feature>
<accession>A0A9Q1C412</accession>
<dbReference type="InterPro" id="IPR035976">
    <property type="entry name" value="Sushi/SCR/CCP_sf"/>
</dbReference>
<dbReference type="SMART" id="SM00607">
    <property type="entry name" value="FTP"/>
    <property type="match status" value="1"/>
</dbReference>